<evidence type="ECO:0000313" key="3">
    <source>
        <dbReference type="Proteomes" id="UP000310200"/>
    </source>
</evidence>
<evidence type="ECO:0000256" key="1">
    <source>
        <dbReference type="SAM" id="MobiDB-lite"/>
    </source>
</evidence>
<gene>
    <name evidence="2" type="ORF">DBV15_03818</name>
</gene>
<dbReference type="AlphaFoldDB" id="A0A4S2J9Q8"/>
<protein>
    <submittedName>
        <fullName evidence="2">Uncharacterized protein</fullName>
    </submittedName>
</protein>
<accession>A0A4S2J9Q8</accession>
<feature type="region of interest" description="Disordered" evidence="1">
    <location>
        <begin position="63"/>
        <end position="86"/>
    </location>
</feature>
<comment type="caution">
    <text evidence="2">The sequence shown here is derived from an EMBL/GenBank/DDBJ whole genome shotgun (WGS) entry which is preliminary data.</text>
</comment>
<name>A0A4S2J9Q8_9HYME</name>
<proteinExistence type="predicted"/>
<dbReference type="Proteomes" id="UP000310200">
    <property type="component" value="Unassembled WGS sequence"/>
</dbReference>
<reference evidence="2 3" key="1">
    <citation type="journal article" date="2019" name="Philos. Trans. R. Soc. Lond., B, Biol. Sci.">
        <title>Ant behaviour and brain gene expression of defending hosts depend on the ecological success of the intruding social parasite.</title>
        <authorList>
            <person name="Kaur R."/>
            <person name="Stoldt M."/>
            <person name="Jongepier E."/>
            <person name="Feldmeyer B."/>
            <person name="Menzel F."/>
            <person name="Bornberg-Bauer E."/>
            <person name="Foitzik S."/>
        </authorList>
    </citation>
    <scope>NUCLEOTIDE SEQUENCE [LARGE SCALE GENOMIC DNA]</scope>
    <source>
        <tissue evidence="2">Whole body</tissue>
    </source>
</reference>
<organism evidence="2 3">
    <name type="scientific">Temnothorax longispinosus</name>
    <dbReference type="NCBI Taxonomy" id="300112"/>
    <lineage>
        <taxon>Eukaryota</taxon>
        <taxon>Metazoa</taxon>
        <taxon>Ecdysozoa</taxon>
        <taxon>Arthropoda</taxon>
        <taxon>Hexapoda</taxon>
        <taxon>Insecta</taxon>
        <taxon>Pterygota</taxon>
        <taxon>Neoptera</taxon>
        <taxon>Endopterygota</taxon>
        <taxon>Hymenoptera</taxon>
        <taxon>Apocrita</taxon>
        <taxon>Aculeata</taxon>
        <taxon>Formicoidea</taxon>
        <taxon>Formicidae</taxon>
        <taxon>Myrmicinae</taxon>
        <taxon>Temnothorax</taxon>
    </lineage>
</organism>
<keyword evidence="3" id="KW-1185">Reference proteome</keyword>
<evidence type="ECO:0000313" key="2">
    <source>
        <dbReference type="EMBL" id="TGZ32041.1"/>
    </source>
</evidence>
<sequence>MCRIIAAGSSSHFFCGTIAPSLGVATRDAYQRGWSPKSTLRQGRTNEFWQRVSGRKSLGLQRVRRDVEESTMKKQEKERMTRQGRESRSIAGFLVYDASGG</sequence>
<dbReference type="EMBL" id="QBLH01003970">
    <property type="protein sequence ID" value="TGZ32041.1"/>
    <property type="molecule type" value="Genomic_DNA"/>
</dbReference>